<organism evidence="1 2">
    <name type="scientific">Ensete ventricosum</name>
    <name type="common">Abyssinian banana</name>
    <name type="synonym">Musa ensete</name>
    <dbReference type="NCBI Taxonomy" id="4639"/>
    <lineage>
        <taxon>Eukaryota</taxon>
        <taxon>Viridiplantae</taxon>
        <taxon>Streptophyta</taxon>
        <taxon>Embryophyta</taxon>
        <taxon>Tracheophyta</taxon>
        <taxon>Spermatophyta</taxon>
        <taxon>Magnoliopsida</taxon>
        <taxon>Liliopsida</taxon>
        <taxon>Zingiberales</taxon>
        <taxon>Musaceae</taxon>
        <taxon>Ensete</taxon>
    </lineage>
</organism>
<evidence type="ECO:0000313" key="2">
    <source>
        <dbReference type="Proteomes" id="UP001222027"/>
    </source>
</evidence>
<proteinExistence type="predicted"/>
<accession>A0AAV8Q6Q7</accession>
<reference evidence="1 2" key="1">
    <citation type="submission" date="2022-12" db="EMBL/GenBank/DDBJ databases">
        <title>Chromosome-scale assembly of the Ensete ventricosum genome.</title>
        <authorList>
            <person name="Dussert Y."/>
            <person name="Stocks J."/>
            <person name="Wendawek A."/>
            <person name="Woldeyes F."/>
            <person name="Nichols R.A."/>
            <person name="Borrell J.S."/>
        </authorList>
    </citation>
    <scope>NUCLEOTIDE SEQUENCE [LARGE SCALE GENOMIC DNA]</scope>
    <source>
        <strain evidence="2">cv. Maze</strain>
        <tissue evidence="1">Seeds</tissue>
    </source>
</reference>
<sequence>MGGNDGSNSVGELDGSLSGWVWLGIHLLSRGVQRGKLYINDPSACRRSLLSLRSLSSHNNLSFLVFRVSFFVADRVWFDLSGTIGSAG</sequence>
<keyword evidence="2" id="KW-1185">Reference proteome</keyword>
<name>A0AAV8Q6Q7_ENSVE</name>
<dbReference type="EMBL" id="JAQQAF010000002">
    <property type="protein sequence ID" value="KAJ8506397.1"/>
    <property type="molecule type" value="Genomic_DNA"/>
</dbReference>
<protein>
    <submittedName>
        <fullName evidence="1">Uncharacterized protein</fullName>
    </submittedName>
</protein>
<gene>
    <name evidence="1" type="ORF">OPV22_007283</name>
</gene>
<evidence type="ECO:0000313" key="1">
    <source>
        <dbReference type="EMBL" id="KAJ8506397.1"/>
    </source>
</evidence>
<comment type="caution">
    <text evidence="1">The sequence shown here is derived from an EMBL/GenBank/DDBJ whole genome shotgun (WGS) entry which is preliminary data.</text>
</comment>
<dbReference type="Proteomes" id="UP001222027">
    <property type="component" value="Unassembled WGS sequence"/>
</dbReference>
<dbReference type="AlphaFoldDB" id="A0AAV8Q6Q7"/>